<evidence type="ECO:0000259" key="8">
    <source>
        <dbReference type="PROSITE" id="PS51007"/>
    </source>
</evidence>
<dbReference type="PANTHER" id="PTHR37823:SF4">
    <property type="entry name" value="MENAQUINOL-CYTOCHROME C REDUCTASE CYTOCHROME B_C SUBUNIT"/>
    <property type="match status" value="1"/>
</dbReference>
<evidence type="ECO:0000256" key="7">
    <source>
        <dbReference type="SAM" id="MobiDB-lite"/>
    </source>
</evidence>
<feature type="region of interest" description="Disordered" evidence="7">
    <location>
        <begin position="23"/>
        <end position="53"/>
    </location>
</feature>
<dbReference type="PROSITE" id="PS51257">
    <property type="entry name" value="PROKAR_LIPOPROTEIN"/>
    <property type="match status" value="1"/>
</dbReference>
<evidence type="ECO:0000256" key="3">
    <source>
        <dbReference type="ARBA" id="ARBA00022723"/>
    </source>
</evidence>
<evidence type="ECO:0000256" key="2">
    <source>
        <dbReference type="ARBA" id="ARBA00022617"/>
    </source>
</evidence>
<comment type="caution">
    <text evidence="9">The sequence shown here is derived from an EMBL/GenBank/DDBJ whole genome shotgun (WGS) entry which is preliminary data.</text>
</comment>
<sequence length="122" mass="12706">MDFKKYLMAGGLSLVLVLGACGGGEEGAEESEEPAAEEETTEEDSGASSGDVDAEGIAQATCASCHGEDFSGAVGPALAGTDLSEEEFTEIVRNGEGSMPAYSEDHINDEELSALYTYFSEY</sequence>
<keyword evidence="3 6" id="KW-0479">Metal-binding</keyword>
<dbReference type="InterPro" id="IPR036909">
    <property type="entry name" value="Cyt_c-like_dom_sf"/>
</dbReference>
<dbReference type="EMBL" id="JBDZDV010000001">
    <property type="protein sequence ID" value="MET3109721.1"/>
    <property type="molecule type" value="Genomic_DNA"/>
</dbReference>
<dbReference type="PANTHER" id="PTHR37823">
    <property type="entry name" value="CYTOCHROME C-553-LIKE"/>
    <property type="match status" value="1"/>
</dbReference>
<evidence type="ECO:0000256" key="6">
    <source>
        <dbReference type="PROSITE-ProRule" id="PRU00433"/>
    </source>
</evidence>
<dbReference type="RefSeq" id="WP_230820937.1">
    <property type="nucleotide sequence ID" value="NZ_JAJNCU010000001.1"/>
</dbReference>
<keyword evidence="5 6" id="KW-0408">Iron</keyword>
<organism evidence="9 10">
    <name type="scientific">Salinicoccus halitifaciens</name>
    <dbReference type="NCBI Taxonomy" id="1073415"/>
    <lineage>
        <taxon>Bacteria</taxon>
        <taxon>Bacillati</taxon>
        <taxon>Bacillota</taxon>
        <taxon>Bacilli</taxon>
        <taxon>Bacillales</taxon>
        <taxon>Staphylococcaceae</taxon>
        <taxon>Salinicoccus</taxon>
    </lineage>
</organism>
<evidence type="ECO:0000256" key="1">
    <source>
        <dbReference type="ARBA" id="ARBA00022448"/>
    </source>
</evidence>
<keyword evidence="4" id="KW-0249">Electron transport</keyword>
<protein>
    <submittedName>
        <fullName evidence="9">Cytochrome c551/cytochrome c550</fullName>
    </submittedName>
</protein>
<gene>
    <name evidence="9" type="ORF">ABHD89_000109</name>
</gene>
<evidence type="ECO:0000256" key="5">
    <source>
        <dbReference type="ARBA" id="ARBA00023004"/>
    </source>
</evidence>
<dbReference type="InterPro" id="IPR009056">
    <property type="entry name" value="Cyt_c-like_dom"/>
</dbReference>
<dbReference type="Proteomes" id="UP001549019">
    <property type="component" value="Unassembled WGS sequence"/>
</dbReference>
<keyword evidence="2 6" id="KW-0349">Heme</keyword>
<feature type="compositionally biased region" description="Acidic residues" evidence="7">
    <location>
        <begin position="26"/>
        <end position="45"/>
    </location>
</feature>
<dbReference type="InterPro" id="IPR051811">
    <property type="entry name" value="Cytochrome_c550/c551-like"/>
</dbReference>
<reference evidence="9 10" key="1">
    <citation type="submission" date="2024-05" db="EMBL/GenBank/DDBJ databases">
        <title>Genomic Encyclopedia of Type Strains, Phase IV (KMG-IV): sequencing the most valuable type-strain genomes for metagenomic binning, comparative biology and taxonomic classification.</title>
        <authorList>
            <person name="Goeker M."/>
        </authorList>
    </citation>
    <scope>NUCLEOTIDE SEQUENCE [LARGE SCALE GENOMIC DNA]</scope>
    <source>
        <strain evidence="9 10">DSM 25286</strain>
    </source>
</reference>
<evidence type="ECO:0000313" key="9">
    <source>
        <dbReference type="EMBL" id="MET3109721.1"/>
    </source>
</evidence>
<keyword evidence="10" id="KW-1185">Reference proteome</keyword>
<feature type="domain" description="Cytochrome c" evidence="8">
    <location>
        <begin position="45"/>
        <end position="122"/>
    </location>
</feature>
<dbReference type="Gene3D" id="1.10.760.10">
    <property type="entry name" value="Cytochrome c-like domain"/>
    <property type="match status" value="1"/>
</dbReference>
<evidence type="ECO:0000256" key="4">
    <source>
        <dbReference type="ARBA" id="ARBA00022982"/>
    </source>
</evidence>
<evidence type="ECO:0000313" key="10">
    <source>
        <dbReference type="Proteomes" id="UP001549019"/>
    </source>
</evidence>
<dbReference type="PROSITE" id="PS51007">
    <property type="entry name" value="CYTC"/>
    <property type="match status" value="1"/>
</dbReference>
<keyword evidence="1" id="KW-0813">Transport</keyword>
<dbReference type="Pfam" id="PF13442">
    <property type="entry name" value="Cytochrome_CBB3"/>
    <property type="match status" value="1"/>
</dbReference>
<dbReference type="SUPFAM" id="SSF46626">
    <property type="entry name" value="Cytochrome c"/>
    <property type="match status" value="1"/>
</dbReference>
<proteinExistence type="predicted"/>
<accession>A0ABV2E5P8</accession>
<name>A0ABV2E5P8_9STAP</name>